<dbReference type="EMBL" id="JACAZI010000009">
    <property type="protein sequence ID" value="KAF7352444.1"/>
    <property type="molecule type" value="Genomic_DNA"/>
</dbReference>
<comment type="caution">
    <text evidence="3">The sequence shown here is derived from an EMBL/GenBank/DDBJ whole genome shotgun (WGS) entry which is preliminary data.</text>
</comment>
<reference evidence="3" key="1">
    <citation type="submission" date="2020-05" db="EMBL/GenBank/DDBJ databases">
        <title>Mycena genomes resolve the evolution of fungal bioluminescence.</title>
        <authorList>
            <person name="Tsai I.J."/>
        </authorList>
    </citation>
    <scope>NUCLEOTIDE SEQUENCE</scope>
    <source>
        <strain evidence="3">CCC161011</strain>
    </source>
</reference>
<evidence type="ECO:0000313" key="3">
    <source>
        <dbReference type="EMBL" id="KAF7352444.1"/>
    </source>
</evidence>
<sequence>MIRTTRSALRTLLILLCSVLYTVNASVLRGNTASTNAARMQAGLGPLKPKNLWSPTRPRAARDNTPSGTPPLPPQIQVRDSAGVVLGYVPNSINGFGLYGVTTGTTDRLSGVSILSKGSTAPFEIHTTNSPYPNLGFALSNGDYLSDGFFAYMVSTESMNPSSPPVNVGNTRGSNAVAQSSIWSKTSGGQLIPSWIEPNGSPVMVSLYLNTAANSLFIADARFSTGFPSVTLWLVNV</sequence>
<feature type="signal peptide" evidence="2">
    <location>
        <begin position="1"/>
        <end position="25"/>
    </location>
</feature>
<dbReference type="Proteomes" id="UP000620124">
    <property type="component" value="Unassembled WGS sequence"/>
</dbReference>
<accession>A0A8H6Y5V5</accession>
<proteinExistence type="predicted"/>
<organism evidence="3 4">
    <name type="scientific">Mycena venus</name>
    <dbReference type="NCBI Taxonomy" id="2733690"/>
    <lineage>
        <taxon>Eukaryota</taxon>
        <taxon>Fungi</taxon>
        <taxon>Dikarya</taxon>
        <taxon>Basidiomycota</taxon>
        <taxon>Agaricomycotina</taxon>
        <taxon>Agaricomycetes</taxon>
        <taxon>Agaricomycetidae</taxon>
        <taxon>Agaricales</taxon>
        <taxon>Marasmiineae</taxon>
        <taxon>Mycenaceae</taxon>
        <taxon>Mycena</taxon>
    </lineage>
</organism>
<dbReference type="OrthoDB" id="4584900at2759"/>
<evidence type="ECO:0000256" key="1">
    <source>
        <dbReference type="SAM" id="MobiDB-lite"/>
    </source>
</evidence>
<evidence type="ECO:0000256" key="2">
    <source>
        <dbReference type="SAM" id="SignalP"/>
    </source>
</evidence>
<keyword evidence="2" id="KW-0732">Signal</keyword>
<feature type="region of interest" description="Disordered" evidence="1">
    <location>
        <begin position="46"/>
        <end position="75"/>
    </location>
</feature>
<dbReference type="AlphaFoldDB" id="A0A8H6Y5V5"/>
<protein>
    <submittedName>
        <fullName evidence="3">Uncharacterized protein</fullName>
    </submittedName>
</protein>
<keyword evidence="4" id="KW-1185">Reference proteome</keyword>
<gene>
    <name evidence="3" type="ORF">MVEN_01209100</name>
</gene>
<evidence type="ECO:0000313" key="4">
    <source>
        <dbReference type="Proteomes" id="UP000620124"/>
    </source>
</evidence>
<name>A0A8H6Y5V5_9AGAR</name>
<feature type="chain" id="PRO_5034381060" evidence="2">
    <location>
        <begin position="26"/>
        <end position="237"/>
    </location>
</feature>